<protein>
    <submittedName>
        <fullName evidence="1">Uncharacterized protein</fullName>
    </submittedName>
</protein>
<name>A0A1N6FQH6_9BACT</name>
<keyword evidence="2" id="KW-1185">Reference proteome</keyword>
<evidence type="ECO:0000313" key="1">
    <source>
        <dbReference type="EMBL" id="SIN97462.1"/>
    </source>
</evidence>
<dbReference type="Proteomes" id="UP000185221">
    <property type="component" value="Unassembled WGS sequence"/>
</dbReference>
<evidence type="ECO:0000313" key="2">
    <source>
        <dbReference type="Proteomes" id="UP000185221"/>
    </source>
</evidence>
<sequence length="45" mass="5330">MCLKGFLLRYVNSSQFHLIRIVPDSVPQFVPFFFFKVLEHSEAKN</sequence>
<dbReference type="EMBL" id="FSRC01000002">
    <property type="protein sequence ID" value="SIN97462.1"/>
    <property type="molecule type" value="Genomic_DNA"/>
</dbReference>
<accession>A0A1N6FQH6</accession>
<organism evidence="1 2">
    <name type="scientific">Algoriphagus halophilus</name>
    <dbReference type="NCBI Taxonomy" id="226505"/>
    <lineage>
        <taxon>Bacteria</taxon>
        <taxon>Pseudomonadati</taxon>
        <taxon>Bacteroidota</taxon>
        <taxon>Cytophagia</taxon>
        <taxon>Cytophagales</taxon>
        <taxon>Cyclobacteriaceae</taxon>
        <taxon>Algoriphagus</taxon>
    </lineage>
</organism>
<dbReference type="AlphaFoldDB" id="A0A1N6FQH6"/>
<gene>
    <name evidence="1" type="ORF">SAMN05444394_2634</name>
</gene>
<reference evidence="2" key="1">
    <citation type="submission" date="2016-11" db="EMBL/GenBank/DDBJ databases">
        <authorList>
            <person name="Varghese N."/>
            <person name="Submissions S."/>
        </authorList>
    </citation>
    <scope>NUCLEOTIDE SEQUENCE [LARGE SCALE GENOMIC DNA]</scope>
    <source>
        <strain evidence="2">DSM 15292</strain>
    </source>
</reference>
<proteinExistence type="predicted"/>